<organism evidence="1 2">
    <name type="scientific">Pedobacter caeni</name>
    <dbReference type="NCBI Taxonomy" id="288992"/>
    <lineage>
        <taxon>Bacteria</taxon>
        <taxon>Pseudomonadati</taxon>
        <taxon>Bacteroidota</taxon>
        <taxon>Sphingobacteriia</taxon>
        <taxon>Sphingobacteriales</taxon>
        <taxon>Sphingobacteriaceae</taxon>
        <taxon>Pedobacter</taxon>
    </lineage>
</organism>
<dbReference type="RefSeq" id="WP_073237924.1">
    <property type="nucleotide sequence ID" value="NZ_FQUQ01000008.1"/>
</dbReference>
<evidence type="ECO:0000313" key="2">
    <source>
        <dbReference type="Proteomes" id="UP000184287"/>
    </source>
</evidence>
<dbReference type="AlphaFoldDB" id="A0A1M5ND43"/>
<dbReference type="Proteomes" id="UP000184287">
    <property type="component" value="Unassembled WGS sequence"/>
</dbReference>
<reference evidence="2" key="1">
    <citation type="submission" date="2016-11" db="EMBL/GenBank/DDBJ databases">
        <authorList>
            <person name="Varghese N."/>
            <person name="Submissions S."/>
        </authorList>
    </citation>
    <scope>NUCLEOTIDE SEQUENCE [LARGE SCALE GENOMIC DNA]</scope>
    <source>
        <strain evidence="2">DSM 16990</strain>
    </source>
</reference>
<name>A0A1M5ND43_9SPHI</name>
<keyword evidence="2" id="KW-1185">Reference proteome</keyword>
<dbReference type="OrthoDB" id="1425892at2"/>
<dbReference type="EMBL" id="FQUQ01000008">
    <property type="protein sequence ID" value="SHG87407.1"/>
    <property type="molecule type" value="Genomic_DNA"/>
</dbReference>
<protein>
    <submittedName>
        <fullName evidence="1">Uncharacterized protein</fullName>
    </submittedName>
</protein>
<gene>
    <name evidence="1" type="ORF">SAMN04488522_10892</name>
</gene>
<sequence length="189" mass="21896">MSGTNDAYYFLVGVNDIPWNRIVHWYGRATGFPELLAELRAADLTKQEYAINKILVNIEHQDGIIMATPFTLIFLFRSLSLTGVNKLGILKAILKVVKAAKFQDGFYGSENASPEIKNIQDLITEKYLWPEFESEEQDELNWEEYSYAEEYCSWIKYTLDIAKSFIGVWSVNYNKEEEEVAKQILQLMK</sequence>
<proteinExistence type="predicted"/>
<evidence type="ECO:0000313" key="1">
    <source>
        <dbReference type="EMBL" id="SHG87407.1"/>
    </source>
</evidence>
<dbReference type="STRING" id="288992.SAMN04488522_10892"/>
<accession>A0A1M5ND43</accession>